<feature type="region of interest" description="Disordered" evidence="3">
    <location>
        <begin position="834"/>
        <end position="861"/>
    </location>
</feature>
<evidence type="ECO:0000259" key="5">
    <source>
        <dbReference type="PROSITE" id="PS51718"/>
    </source>
</evidence>
<dbReference type="InterPro" id="IPR045063">
    <property type="entry name" value="Dynamin_N"/>
</dbReference>
<dbReference type="InterPro" id="IPR003130">
    <property type="entry name" value="GED"/>
</dbReference>
<dbReference type="CDD" id="cd08771">
    <property type="entry name" value="DLP_1"/>
    <property type="match status" value="1"/>
</dbReference>
<dbReference type="GO" id="GO:0003924">
    <property type="term" value="F:GTPase activity"/>
    <property type="evidence" value="ECO:0007669"/>
    <property type="project" value="InterPro"/>
</dbReference>
<dbReference type="Gene3D" id="3.40.50.300">
    <property type="entry name" value="P-loop containing nucleotide triphosphate hydrolases"/>
    <property type="match status" value="1"/>
</dbReference>
<dbReference type="SUPFAM" id="SSF52540">
    <property type="entry name" value="P-loop containing nucleoside triphosphate hydrolases"/>
    <property type="match status" value="1"/>
</dbReference>
<dbReference type="InterPro" id="IPR001401">
    <property type="entry name" value="Dynamin_GTPase"/>
</dbReference>
<keyword evidence="1" id="KW-0547">Nucleotide-binding</keyword>
<sequence length="861" mass="96973">MASEAGLSWSYPAFVGGLQDPSTKQYQNRRALFKLVNELRSNGLQGEVDIPQIAVVGSQSVGKSSLIESIAGITLPRAQGTCTRCPIECRLSRSTSPWSCEVYLRLAGQPKEIPFGAPFNDKSEVEERIRRAQLAILNPTRRATDFLGPLGSTGTGMRNDRSFSNDLISVRISGSQEDDLSFVDLPGVISSVRDDGNDKDIEEVKNLVLRVIEKPSCLILLVVSGETDPENQGARRLVSEVDPQRLRTIPVLTKPDRIASGEHDRWLRILTNEQDRYKHGWFCVKQRDQLELEKKISWGDARDNEYNFFAHEYPWNGLDKDSKSRLGTPCLTRALGTKLYELISKSLPRLRREVEEKLLSIKKELEDLPKELIGNPVAIIWNLLDDFKKDVNRLVKGRPEAGAAGFIQTFRKSKEQFRMAIQQQAPVFELFDKPTRDNDHYETRERAVESPCSITHPLDVEINDDNINIGLVGASEAHETNTVVYVNEVLDFITNARTRELPANYPYAVTEHYVALFTKRWPVPATKLLETTEQRFLKELERLVDLHFSKFAPGGLDAVILRTVLEQLKRCGDSTKEKIKQIIALEQEEPVTLNEDIIIDKKREFHAKFKEARRAQTGQLQAILNANTMQEILTFFGKRGLGDITRESLIKALPTDESEDAIEVMSEVCAYYEVAFRRFIDNIPMIIDLELLKGFERTLNEALFRGLGLGDNIQTRCASFLEEDPYITRSREILQGHLERLTSAFTNLHSISTISSESGGNPLAYSPVALDHPDTPQSHASHQMGDSPYQFGTPEIRPALPDDYIPPAEPFSIPNSFSSPYMVPPMDALGFEVEPATQVPPNQKKKKGKKKAFQGVPTKGE</sequence>
<dbReference type="EMBL" id="KN824281">
    <property type="protein sequence ID" value="KIM31799.1"/>
    <property type="molecule type" value="Genomic_DNA"/>
</dbReference>
<proteinExistence type="predicted"/>
<dbReference type="GO" id="GO:0005874">
    <property type="term" value="C:microtubule"/>
    <property type="evidence" value="ECO:0007669"/>
    <property type="project" value="TreeGrafter"/>
</dbReference>
<dbReference type="Pfam" id="PF02212">
    <property type="entry name" value="GED"/>
    <property type="match status" value="1"/>
</dbReference>
<evidence type="ECO:0008006" key="8">
    <source>
        <dbReference type="Google" id="ProtNLM"/>
    </source>
</evidence>
<gene>
    <name evidence="6" type="ORF">M408DRAFT_327224</name>
</gene>
<evidence type="ECO:0000256" key="2">
    <source>
        <dbReference type="ARBA" id="ARBA00023134"/>
    </source>
</evidence>
<dbReference type="PRINTS" id="PR00195">
    <property type="entry name" value="DYNAMIN"/>
</dbReference>
<evidence type="ECO:0000259" key="4">
    <source>
        <dbReference type="PROSITE" id="PS51388"/>
    </source>
</evidence>
<feature type="compositionally biased region" description="Basic residues" evidence="3">
    <location>
        <begin position="843"/>
        <end position="852"/>
    </location>
</feature>
<evidence type="ECO:0000256" key="3">
    <source>
        <dbReference type="SAM" id="MobiDB-lite"/>
    </source>
</evidence>
<name>A0A0C3BI52_SERVB</name>
<dbReference type="HOGENOM" id="CLU_008964_4_1_1"/>
<dbReference type="Pfam" id="PF01031">
    <property type="entry name" value="Dynamin_M"/>
    <property type="match status" value="1"/>
</dbReference>
<dbReference type="InterPro" id="IPR027417">
    <property type="entry name" value="P-loop_NTPase"/>
</dbReference>
<dbReference type="SMART" id="SM00053">
    <property type="entry name" value="DYNc"/>
    <property type="match status" value="1"/>
</dbReference>
<dbReference type="AlphaFoldDB" id="A0A0C3BI52"/>
<keyword evidence="7" id="KW-1185">Reference proteome</keyword>
<dbReference type="InterPro" id="IPR000375">
    <property type="entry name" value="Dynamin_stalk"/>
</dbReference>
<dbReference type="GO" id="GO:0005525">
    <property type="term" value="F:GTP binding"/>
    <property type="evidence" value="ECO:0007669"/>
    <property type="project" value="InterPro"/>
</dbReference>
<organism evidence="6 7">
    <name type="scientific">Serendipita vermifera MAFF 305830</name>
    <dbReference type="NCBI Taxonomy" id="933852"/>
    <lineage>
        <taxon>Eukaryota</taxon>
        <taxon>Fungi</taxon>
        <taxon>Dikarya</taxon>
        <taxon>Basidiomycota</taxon>
        <taxon>Agaricomycotina</taxon>
        <taxon>Agaricomycetes</taxon>
        <taxon>Sebacinales</taxon>
        <taxon>Serendipitaceae</taxon>
        <taxon>Serendipita</taxon>
    </lineage>
</organism>
<dbReference type="InterPro" id="IPR030381">
    <property type="entry name" value="G_DYNAMIN_dom"/>
</dbReference>
<reference evidence="6 7" key="1">
    <citation type="submission" date="2014-04" db="EMBL/GenBank/DDBJ databases">
        <authorList>
            <consortium name="DOE Joint Genome Institute"/>
            <person name="Kuo A."/>
            <person name="Zuccaro A."/>
            <person name="Kohler A."/>
            <person name="Nagy L.G."/>
            <person name="Floudas D."/>
            <person name="Copeland A."/>
            <person name="Barry K.W."/>
            <person name="Cichocki N."/>
            <person name="Veneault-Fourrey C."/>
            <person name="LaButti K."/>
            <person name="Lindquist E.A."/>
            <person name="Lipzen A."/>
            <person name="Lundell T."/>
            <person name="Morin E."/>
            <person name="Murat C."/>
            <person name="Sun H."/>
            <person name="Tunlid A."/>
            <person name="Henrissat B."/>
            <person name="Grigoriev I.V."/>
            <person name="Hibbett D.S."/>
            <person name="Martin F."/>
            <person name="Nordberg H.P."/>
            <person name="Cantor M.N."/>
            <person name="Hua S.X."/>
        </authorList>
    </citation>
    <scope>NUCLEOTIDE SEQUENCE [LARGE SCALE GENOMIC DNA]</scope>
    <source>
        <strain evidence="6 7">MAFF 305830</strain>
    </source>
</reference>
<dbReference type="OrthoDB" id="5061070at2759"/>
<evidence type="ECO:0000313" key="6">
    <source>
        <dbReference type="EMBL" id="KIM31799.1"/>
    </source>
</evidence>
<evidence type="ECO:0000313" key="7">
    <source>
        <dbReference type="Proteomes" id="UP000054097"/>
    </source>
</evidence>
<dbReference type="PANTHER" id="PTHR11566:SF21">
    <property type="entry name" value="DYNAMIN RELATED PROTEIN 1, ISOFORM A"/>
    <property type="match status" value="1"/>
</dbReference>
<dbReference type="PROSITE" id="PS51388">
    <property type="entry name" value="GED"/>
    <property type="match status" value="1"/>
</dbReference>
<dbReference type="Proteomes" id="UP000054097">
    <property type="component" value="Unassembled WGS sequence"/>
</dbReference>
<dbReference type="Gene3D" id="1.20.120.1240">
    <property type="entry name" value="Dynamin, middle domain"/>
    <property type="match status" value="1"/>
</dbReference>
<dbReference type="GO" id="GO:0008017">
    <property type="term" value="F:microtubule binding"/>
    <property type="evidence" value="ECO:0007669"/>
    <property type="project" value="TreeGrafter"/>
</dbReference>
<feature type="domain" description="Dynamin-type G" evidence="5">
    <location>
        <begin position="47"/>
        <end position="348"/>
    </location>
</feature>
<dbReference type="STRING" id="933852.A0A0C3BI52"/>
<accession>A0A0C3BI52</accession>
<dbReference type="GO" id="GO:0005737">
    <property type="term" value="C:cytoplasm"/>
    <property type="evidence" value="ECO:0007669"/>
    <property type="project" value="TreeGrafter"/>
</dbReference>
<dbReference type="InterPro" id="IPR022812">
    <property type="entry name" value="Dynamin"/>
</dbReference>
<dbReference type="GO" id="GO:0016020">
    <property type="term" value="C:membrane"/>
    <property type="evidence" value="ECO:0007669"/>
    <property type="project" value="TreeGrafter"/>
</dbReference>
<keyword evidence="2" id="KW-0342">GTP-binding</keyword>
<protein>
    <recommendedName>
        <fullName evidence="8">Dynamin-type G domain-containing protein</fullName>
    </recommendedName>
</protein>
<dbReference type="InterPro" id="IPR020850">
    <property type="entry name" value="GED_dom"/>
</dbReference>
<feature type="domain" description="GED" evidence="4">
    <location>
        <begin position="661"/>
        <end position="756"/>
    </location>
</feature>
<dbReference type="Pfam" id="PF00350">
    <property type="entry name" value="Dynamin_N"/>
    <property type="match status" value="1"/>
</dbReference>
<reference evidence="7" key="2">
    <citation type="submission" date="2015-01" db="EMBL/GenBank/DDBJ databases">
        <title>Evolutionary Origins and Diversification of the Mycorrhizal Mutualists.</title>
        <authorList>
            <consortium name="DOE Joint Genome Institute"/>
            <consortium name="Mycorrhizal Genomics Consortium"/>
            <person name="Kohler A."/>
            <person name="Kuo A."/>
            <person name="Nagy L.G."/>
            <person name="Floudas D."/>
            <person name="Copeland A."/>
            <person name="Barry K.W."/>
            <person name="Cichocki N."/>
            <person name="Veneault-Fourrey C."/>
            <person name="LaButti K."/>
            <person name="Lindquist E.A."/>
            <person name="Lipzen A."/>
            <person name="Lundell T."/>
            <person name="Morin E."/>
            <person name="Murat C."/>
            <person name="Riley R."/>
            <person name="Ohm R."/>
            <person name="Sun H."/>
            <person name="Tunlid A."/>
            <person name="Henrissat B."/>
            <person name="Grigoriev I.V."/>
            <person name="Hibbett D.S."/>
            <person name="Martin F."/>
        </authorList>
    </citation>
    <scope>NUCLEOTIDE SEQUENCE [LARGE SCALE GENOMIC DNA]</scope>
    <source>
        <strain evidence="7">MAFF 305830</strain>
    </source>
</reference>
<dbReference type="PANTHER" id="PTHR11566">
    <property type="entry name" value="DYNAMIN"/>
    <property type="match status" value="1"/>
</dbReference>
<dbReference type="PROSITE" id="PS51718">
    <property type="entry name" value="G_DYNAMIN_2"/>
    <property type="match status" value="1"/>
</dbReference>
<evidence type="ECO:0000256" key="1">
    <source>
        <dbReference type="ARBA" id="ARBA00022741"/>
    </source>
</evidence>